<evidence type="ECO:0000256" key="4">
    <source>
        <dbReference type="ARBA" id="ARBA00022729"/>
    </source>
</evidence>
<dbReference type="Proteomes" id="UP000325902">
    <property type="component" value="Unassembled WGS sequence"/>
</dbReference>
<evidence type="ECO:0000256" key="5">
    <source>
        <dbReference type="ARBA" id="ARBA00022989"/>
    </source>
</evidence>
<evidence type="ECO:0000313" key="10">
    <source>
        <dbReference type="EMBL" id="KAB2576575.1"/>
    </source>
</evidence>
<feature type="region of interest" description="Disordered" evidence="8">
    <location>
        <begin position="268"/>
        <end position="299"/>
    </location>
</feature>
<comment type="subcellular location">
    <subcellularLocation>
        <location evidence="1">Endomembrane system</location>
        <topology evidence="1">Multi-pass membrane protein</topology>
    </subcellularLocation>
</comment>
<keyword evidence="5 9" id="KW-1133">Transmembrane helix</keyword>
<feature type="compositionally biased region" description="Polar residues" evidence="8">
    <location>
        <begin position="398"/>
        <end position="411"/>
    </location>
</feature>
<feature type="compositionally biased region" description="Pro residues" evidence="8">
    <location>
        <begin position="50"/>
        <end position="70"/>
    </location>
</feature>
<feature type="transmembrane region" description="Helical" evidence="9">
    <location>
        <begin position="605"/>
        <end position="621"/>
    </location>
</feature>
<feature type="region of interest" description="Disordered" evidence="8">
    <location>
        <begin position="1"/>
        <end position="99"/>
    </location>
</feature>
<feature type="compositionally biased region" description="Low complexity" evidence="8">
    <location>
        <begin position="353"/>
        <end position="362"/>
    </location>
</feature>
<feature type="transmembrane region" description="Helical" evidence="9">
    <location>
        <begin position="440"/>
        <end position="460"/>
    </location>
</feature>
<keyword evidence="2" id="KW-0337">GPI-anchor biosynthesis</keyword>
<sequence>MDHHESAAHELLAMSQEERLHPAARPRLPSQESASDHSAVKSDRDKYQSPNPPSSSITPPPSSQVPPAPPSRTSIRTPTPPTPVLSSPPPTSRPGTQVGAPALSFTLEQINGAAPEELRDIAAELMVALRESRTSAAHHKLQYNMLCMDSVEAQNRMAVELAMAQREVEVLQQAEERRRNDIASPHQSMQQTVSPANAALLNEMSRHIQILQNENEELRDMLDHSKRVTERREGEIAGLVEENERLRGRIRKNRDHLNGILGDVYDTGTPMSITSTPRYPNTPRSRNRAHTVNDPRKRSEQAFEALLLADKMLSEKTTTAPATPTRGHHPPKARFSHTRGAQSLSSMPATPNSRSRPSQQPSTVAVPRTPPSYRPAKEAPRSAPAANVPKSRRRESTDSTITASSNENVINESDKDTEIDESQASQMASIMRVATPGAPWLLSAALVALLLLAGTAHASLGDRLPDFKDCVKVCTESNCEGPDQPPIPFRHRLLLWDCPSECDYTCQHIVTDKRLARDPPYRSPVLQFHGKWPFHRFMGMQEPFSVLFSLLNYLAHAWGISTVRARIPETYPLRRYYIVFGYFGLNAWTWSMVFHTRDFSFTEKMDYFGAGASVLYGLYYTPIRIWRWDRSDPPYPSVRRAWTALCLLLYAAHVAYLTLWRWDYTYNMAANVAVGIVHNLMWSWFAIERYRRLKRTWAAWPGLIVAWIIMAMSLELLDFPPWKGMIDAHSLWHLGTVLPTVWWYMFLIRDAEEDLQGARLKA</sequence>
<feature type="transmembrane region" description="Helical" evidence="9">
    <location>
        <begin position="697"/>
        <end position="717"/>
    </location>
</feature>
<evidence type="ECO:0000313" key="11">
    <source>
        <dbReference type="Proteomes" id="UP000325902"/>
    </source>
</evidence>
<evidence type="ECO:0000256" key="6">
    <source>
        <dbReference type="ARBA" id="ARBA00023136"/>
    </source>
</evidence>
<reference evidence="10 11" key="1">
    <citation type="journal article" date="2019" name="Sci. Rep.">
        <title>A multi-omics analysis of the grapevine pathogen Lasiodiplodia theobromae reveals that temperature affects the expression of virulence- and pathogenicity-related genes.</title>
        <authorList>
            <person name="Felix C."/>
            <person name="Meneses R."/>
            <person name="Goncalves M.F.M."/>
            <person name="Tilleman L."/>
            <person name="Duarte A.S."/>
            <person name="Jorrin-Novo J.V."/>
            <person name="Van de Peer Y."/>
            <person name="Deforce D."/>
            <person name="Van Nieuwerburgh F."/>
            <person name="Esteves A.C."/>
            <person name="Alves A."/>
        </authorList>
    </citation>
    <scope>NUCLEOTIDE SEQUENCE [LARGE SCALE GENOMIC DNA]</scope>
    <source>
        <strain evidence="10 11">LA-SOL3</strain>
    </source>
</reference>
<evidence type="ECO:0000256" key="9">
    <source>
        <dbReference type="SAM" id="Phobius"/>
    </source>
</evidence>
<feature type="compositionally biased region" description="Pro residues" evidence="8">
    <location>
        <begin position="78"/>
        <end position="92"/>
    </location>
</feature>
<feature type="compositionally biased region" description="Basic and acidic residues" evidence="8">
    <location>
        <begin position="34"/>
        <end position="47"/>
    </location>
</feature>
<dbReference type="PANTHER" id="PTHR13148">
    <property type="entry name" value="PER1-RELATED"/>
    <property type="match status" value="1"/>
</dbReference>
<feature type="region of interest" description="Disordered" evidence="8">
    <location>
        <begin position="318"/>
        <end position="417"/>
    </location>
</feature>
<keyword evidence="11" id="KW-1185">Reference proteome</keyword>
<dbReference type="PANTHER" id="PTHR13148:SF0">
    <property type="entry name" value="POST-GPI ATTACHMENT TO PROTEINS FACTOR 3"/>
    <property type="match status" value="1"/>
</dbReference>
<dbReference type="GO" id="GO:0006506">
    <property type="term" value="P:GPI anchor biosynthetic process"/>
    <property type="evidence" value="ECO:0007669"/>
    <property type="project" value="UniProtKB-KW"/>
</dbReference>
<feature type="compositionally biased region" description="Basic residues" evidence="8">
    <location>
        <begin position="326"/>
        <end position="337"/>
    </location>
</feature>
<evidence type="ECO:0000256" key="2">
    <source>
        <dbReference type="ARBA" id="ARBA00022502"/>
    </source>
</evidence>
<dbReference type="EMBL" id="VCHE01000023">
    <property type="protein sequence ID" value="KAB2576575.1"/>
    <property type="molecule type" value="Genomic_DNA"/>
</dbReference>
<feature type="compositionally biased region" description="Polar residues" evidence="8">
    <location>
        <begin position="269"/>
        <end position="284"/>
    </location>
</feature>
<name>A0A5N5DFR9_9PEZI</name>
<feature type="coiled-coil region" evidence="7">
    <location>
        <begin position="161"/>
        <end position="231"/>
    </location>
</feature>
<keyword evidence="3 9" id="KW-0812">Transmembrane</keyword>
<keyword evidence="7" id="KW-0175">Coiled coil</keyword>
<dbReference type="Pfam" id="PF04080">
    <property type="entry name" value="Per1"/>
    <property type="match status" value="1"/>
</dbReference>
<evidence type="ECO:0000256" key="1">
    <source>
        <dbReference type="ARBA" id="ARBA00004127"/>
    </source>
</evidence>
<organism evidence="10 11">
    <name type="scientific">Lasiodiplodia theobromae</name>
    <dbReference type="NCBI Taxonomy" id="45133"/>
    <lineage>
        <taxon>Eukaryota</taxon>
        <taxon>Fungi</taxon>
        <taxon>Dikarya</taxon>
        <taxon>Ascomycota</taxon>
        <taxon>Pezizomycotina</taxon>
        <taxon>Dothideomycetes</taxon>
        <taxon>Dothideomycetes incertae sedis</taxon>
        <taxon>Botryosphaeriales</taxon>
        <taxon>Botryosphaeriaceae</taxon>
        <taxon>Lasiodiplodia</taxon>
    </lineage>
</organism>
<comment type="caution">
    <text evidence="10">The sequence shown here is derived from an EMBL/GenBank/DDBJ whole genome shotgun (WGS) entry which is preliminary data.</text>
</comment>
<evidence type="ECO:0000256" key="7">
    <source>
        <dbReference type="SAM" id="Coils"/>
    </source>
</evidence>
<dbReference type="GO" id="GO:0016788">
    <property type="term" value="F:hydrolase activity, acting on ester bonds"/>
    <property type="evidence" value="ECO:0007669"/>
    <property type="project" value="TreeGrafter"/>
</dbReference>
<feature type="transmembrane region" description="Helical" evidence="9">
    <location>
        <begin position="576"/>
        <end position="593"/>
    </location>
</feature>
<dbReference type="OrthoDB" id="419770at2759"/>
<accession>A0A5N5DFR9</accession>
<proteinExistence type="predicted"/>
<dbReference type="AlphaFoldDB" id="A0A5N5DFR9"/>
<feature type="transmembrane region" description="Helical" evidence="9">
    <location>
        <begin position="642"/>
        <end position="662"/>
    </location>
</feature>
<dbReference type="GO" id="GO:0005789">
    <property type="term" value="C:endoplasmic reticulum membrane"/>
    <property type="evidence" value="ECO:0007669"/>
    <property type="project" value="TreeGrafter"/>
</dbReference>
<evidence type="ECO:0000256" key="8">
    <source>
        <dbReference type="SAM" id="MobiDB-lite"/>
    </source>
</evidence>
<feature type="transmembrane region" description="Helical" evidence="9">
    <location>
        <begin position="729"/>
        <end position="747"/>
    </location>
</feature>
<gene>
    <name evidence="10" type="primary">SPAC823.07</name>
    <name evidence="10" type="ORF">DBV05_g4818</name>
</gene>
<keyword evidence="6 9" id="KW-0472">Membrane</keyword>
<dbReference type="InterPro" id="IPR007217">
    <property type="entry name" value="Per1-like"/>
</dbReference>
<evidence type="ECO:0000256" key="3">
    <source>
        <dbReference type="ARBA" id="ARBA00022692"/>
    </source>
</evidence>
<keyword evidence="4" id="KW-0732">Signal</keyword>
<feature type="compositionally biased region" description="Polar residues" evidence="8">
    <location>
        <begin position="339"/>
        <end position="352"/>
    </location>
</feature>
<protein>
    <submittedName>
        <fullName evidence="10">Protein PER1-like protein</fullName>
    </submittedName>
</protein>